<proteinExistence type="predicted"/>
<gene>
    <name evidence="1" type="ORF">MYCFIDRAFT_178281</name>
</gene>
<dbReference type="AlphaFoldDB" id="M3ARM7"/>
<protein>
    <submittedName>
        <fullName evidence="1">Uncharacterized protein</fullName>
    </submittedName>
</protein>
<organism evidence="1 2">
    <name type="scientific">Pseudocercospora fijiensis (strain CIRAD86)</name>
    <name type="common">Black leaf streak disease fungus</name>
    <name type="synonym">Mycosphaerella fijiensis</name>
    <dbReference type="NCBI Taxonomy" id="383855"/>
    <lineage>
        <taxon>Eukaryota</taxon>
        <taxon>Fungi</taxon>
        <taxon>Dikarya</taxon>
        <taxon>Ascomycota</taxon>
        <taxon>Pezizomycotina</taxon>
        <taxon>Dothideomycetes</taxon>
        <taxon>Dothideomycetidae</taxon>
        <taxon>Mycosphaerellales</taxon>
        <taxon>Mycosphaerellaceae</taxon>
        <taxon>Pseudocercospora</taxon>
    </lineage>
</organism>
<dbReference type="KEGG" id="pfj:MYCFIDRAFT_178281"/>
<dbReference type="GeneID" id="19333916"/>
<dbReference type="Proteomes" id="UP000016932">
    <property type="component" value="Unassembled WGS sequence"/>
</dbReference>
<dbReference type="RefSeq" id="XP_007930360.1">
    <property type="nucleotide sequence ID" value="XM_007932169.1"/>
</dbReference>
<keyword evidence="2" id="KW-1185">Reference proteome</keyword>
<dbReference type="EMBL" id="KB446562">
    <property type="protein sequence ID" value="EME79713.1"/>
    <property type="molecule type" value="Genomic_DNA"/>
</dbReference>
<dbReference type="HOGENOM" id="CLU_1326900_0_0_1"/>
<reference evidence="1 2" key="1">
    <citation type="journal article" date="2012" name="PLoS Pathog.">
        <title>Diverse lifestyles and strategies of plant pathogenesis encoded in the genomes of eighteen Dothideomycetes fungi.</title>
        <authorList>
            <person name="Ohm R.A."/>
            <person name="Feau N."/>
            <person name="Henrissat B."/>
            <person name="Schoch C.L."/>
            <person name="Horwitz B.A."/>
            <person name="Barry K.W."/>
            <person name="Condon B.J."/>
            <person name="Copeland A.C."/>
            <person name="Dhillon B."/>
            <person name="Glaser F."/>
            <person name="Hesse C.N."/>
            <person name="Kosti I."/>
            <person name="LaButti K."/>
            <person name="Lindquist E.A."/>
            <person name="Lucas S."/>
            <person name="Salamov A.A."/>
            <person name="Bradshaw R.E."/>
            <person name="Ciuffetti L."/>
            <person name="Hamelin R.C."/>
            <person name="Kema G.H.J."/>
            <person name="Lawrence C."/>
            <person name="Scott J.A."/>
            <person name="Spatafora J.W."/>
            <person name="Turgeon B.G."/>
            <person name="de Wit P.J.G.M."/>
            <person name="Zhong S."/>
            <person name="Goodwin S.B."/>
            <person name="Grigoriev I.V."/>
        </authorList>
    </citation>
    <scope>NUCLEOTIDE SEQUENCE [LARGE SCALE GENOMIC DNA]</scope>
    <source>
        <strain evidence="1 2">CIRAD86</strain>
    </source>
</reference>
<name>M3ARM7_PSEFD</name>
<accession>M3ARM7</accession>
<sequence length="207" mass="23590">MLWCQKGLLPLYNSPRPSRCSRSSELVLTAALLPNWPFAFVTELATSADEKGWRRDVNVTRWEWRDRRWTIGEGGAKNFNCEGDQTFTFHRIGLKLSRASGQGSCKQTSLAINRNNMQISECSNEALSRKNTPTQKSISRDPDRLSANVPEVGHFYRTRNLGKFALNYARCRLTAWKTLGLTAAHDRDVVLYQPLRESMSRASLEHV</sequence>
<evidence type="ECO:0000313" key="1">
    <source>
        <dbReference type="EMBL" id="EME79713.1"/>
    </source>
</evidence>
<evidence type="ECO:0000313" key="2">
    <source>
        <dbReference type="Proteomes" id="UP000016932"/>
    </source>
</evidence>
<dbReference type="VEuPathDB" id="FungiDB:MYCFIDRAFT_178281"/>